<gene>
    <name evidence="2" type="ORF">AVDCRST_MAG59-1737</name>
</gene>
<name>A0A6J4UH69_9BACT</name>
<dbReference type="Pfam" id="PF00903">
    <property type="entry name" value="Glyoxalase"/>
    <property type="match status" value="1"/>
</dbReference>
<dbReference type="SUPFAM" id="SSF54593">
    <property type="entry name" value="Glyoxalase/Bleomycin resistance protein/Dihydroxybiphenyl dioxygenase"/>
    <property type="match status" value="1"/>
</dbReference>
<organism evidence="2">
    <name type="scientific">uncultured Thermomicrobiales bacterium</name>
    <dbReference type="NCBI Taxonomy" id="1645740"/>
    <lineage>
        <taxon>Bacteria</taxon>
        <taxon>Pseudomonadati</taxon>
        <taxon>Thermomicrobiota</taxon>
        <taxon>Thermomicrobia</taxon>
        <taxon>Thermomicrobiales</taxon>
        <taxon>environmental samples</taxon>
    </lineage>
</organism>
<dbReference type="EMBL" id="CADCWF010000108">
    <property type="protein sequence ID" value="CAA9550716.1"/>
    <property type="molecule type" value="Genomic_DNA"/>
</dbReference>
<dbReference type="PANTHER" id="PTHR33993:SF14">
    <property type="entry name" value="GB|AAF24581.1"/>
    <property type="match status" value="1"/>
</dbReference>
<dbReference type="InterPro" id="IPR004360">
    <property type="entry name" value="Glyas_Fos-R_dOase_dom"/>
</dbReference>
<dbReference type="GO" id="GO:0051213">
    <property type="term" value="F:dioxygenase activity"/>
    <property type="evidence" value="ECO:0007669"/>
    <property type="project" value="UniProtKB-KW"/>
</dbReference>
<evidence type="ECO:0000313" key="2">
    <source>
        <dbReference type="EMBL" id="CAA9550716.1"/>
    </source>
</evidence>
<reference evidence="2" key="1">
    <citation type="submission" date="2020-02" db="EMBL/GenBank/DDBJ databases">
        <authorList>
            <person name="Meier V. D."/>
        </authorList>
    </citation>
    <scope>NUCLEOTIDE SEQUENCE</scope>
    <source>
        <strain evidence="2">AVDCRST_MAG59</strain>
    </source>
</reference>
<dbReference type="Gene3D" id="3.10.180.10">
    <property type="entry name" value="2,3-Dihydroxybiphenyl 1,2-Dioxygenase, domain 1"/>
    <property type="match status" value="1"/>
</dbReference>
<dbReference type="InterPro" id="IPR052164">
    <property type="entry name" value="Anthracycline_SecMetBiosynth"/>
</dbReference>
<accession>A0A6J4UH69</accession>
<feature type="domain" description="VOC" evidence="1">
    <location>
        <begin position="4"/>
        <end position="125"/>
    </location>
</feature>
<keyword evidence="2" id="KW-0560">Oxidoreductase</keyword>
<dbReference type="AlphaFoldDB" id="A0A6J4UH69"/>
<proteinExistence type="predicted"/>
<protein>
    <submittedName>
        <fullName evidence="2">Dioxygenase</fullName>
    </submittedName>
</protein>
<evidence type="ECO:0000259" key="1">
    <source>
        <dbReference type="PROSITE" id="PS51819"/>
    </source>
</evidence>
<dbReference type="PANTHER" id="PTHR33993">
    <property type="entry name" value="GLYOXALASE-RELATED"/>
    <property type="match status" value="1"/>
</dbReference>
<dbReference type="InterPro" id="IPR029068">
    <property type="entry name" value="Glyas_Bleomycin-R_OHBP_Dase"/>
</dbReference>
<dbReference type="PROSITE" id="PS51819">
    <property type="entry name" value="VOC"/>
    <property type="match status" value="1"/>
</dbReference>
<keyword evidence="2" id="KW-0223">Dioxygenase</keyword>
<sequence length="138" mass="14990">MLRGLTTAVYHTTDLAAAKRWYAELLGIEPYFDRAAYAEFRLGDYQHELGLLDSSYLPDLGGSEVAAAGPAGVIVYWHVDDVPATLDRLLTMGATLHQPPRDFGEGFVGASVIDPFGNILGIMDNPHYLDVLASITHA</sequence>
<dbReference type="InterPro" id="IPR037523">
    <property type="entry name" value="VOC_core"/>
</dbReference>